<dbReference type="InterPro" id="IPR036390">
    <property type="entry name" value="WH_DNA-bd_sf"/>
</dbReference>
<dbReference type="EMBL" id="FOGV01000056">
    <property type="protein sequence ID" value="SES38598.1"/>
    <property type="molecule type" value="Genomic_DNA"/>
</dbReference>
<gene>
    <name evidence="3" type="ORF">SAMN05444126_1561</name>
</gene>
<dbReference type="STRING" id="1464123.SAMN05444126_1561"/>
<dbReference type="InterPro" id="IPR036388">
    <property type="entry name" value="WH-like_DNA-bd_sf"/>
</dbReference>
<accession>A0A1H9WXD9</accession>
<dbReference type="GO" id="GO:0003700">
    <property type="term" value="F:DNA-binding transcription factor activity"/>
    <property type="evidence" value="ECO:0007669"/>
    <property type="project" value="InterPro"/>
</dbReference>
<dbReference type="PANTHER" id="PTHR33164:SF96">
    <property type="entry name" value="MARR-FAMILY TRANSCRIPTIONAL REGULATOR"/>
    <property type="match status" value="1"/>
</dbReference>
<dbReference type="PROSITE" id="PS50995">
    <property type="entry name" value="HTH_MARR_2"/>
    <property type="match status" value="1"/>
</dbReference>
<evidence type="ECO:0000259" key="2">
    <source>
        <dbReference type="PROSITE" id="PS50995"/>
    </source>
</evidence>
<dbReference type="OrthoDB" id="3254893at2"/>
<sequence>MPDSATNTRELVEQTLSIFPHMSKKLFGPVHILHDSPLHHTHFHILHIVEDAGSIRTTDIAKKIAVKKSNLTPLLNKLFDYNYITRSQDPDDKRAILIELTAVGKTFLAEKKEIIETDVEYKLAALSEVDREKLSRAVADLHDVIGKLNE</sequence>
<dbReference type="InterPro" id="IPR039422">
    <property type="entry name" value="MarR/SlyA-like"/>
</dbReference>
<dbReference type="GO" id="GO:0006950">
    <property type="term" value="P:response to stress"/>
    <property type="evidence" value="ECO:0007669"/>
    <property type="project" value="TreeGrafter"/>
</dbReference>
<dbReference type="RefSeq" id="WP_093075434.1">
    <property type="nucleotide sequence ID" value="NZ_FOGV01000056.1"/>
</dbReference>
<protein>
    <submittedName>
        <fullName evidence="3">DNA-binding transcriptional regulator, MarR family</fullName>
    </submittedName>
</protein>
<dbReference type="PANTHER" id="PTHR33164">
    <property type="entry name" value="TRANSCRIPTIONAL REGULATOR, MARR FAMILY"/>
    <property type="match status" value="1"/>
</dbReference>
<dbReference type="PRINTS" id="PR00598">
    <property type="entry name" value="HTHMARR"/>
</dbReference>
<dbReference type="AlphaFoldDB" id="A0A1H9WXD9"/>
<dbReference type="InterPro" id="IPR000835">
    <property type="entry name" value="HTH_MarR-typ"/>
</dbReference>
<proteinExistence type="predicted"/>
<dbReference type="GO" id="GO:0003677">
    <property type="term" value="F:DNA binding"/>
    <property type="evidence" value="ECO:0007669"/>
    <property type="project" value="UniProtKB-KW"/>
</dbReference>
<reference evidence="4" key="1">
    <citation type="submission" date="2016-10" db="EMBL/GenBank/DDBJ databases">
        <authorList>
            <person name="de Groot N.N."/>
        </authorList>
    </citation>
    <scope>NUCLEOTIDE SEQUENCE [LARGE SCALE GENOMIC DNA]</scope>
    <source>
        <strain evidence="4">10nlg</strain>
    </source>
</reference>
<dbReference type="SUPFAM" id="SSF46785">
    <property type="entry name" value="Winged helix' DNA-binding domain"/>
    <property type="match status" value="1"/>
</dbReference>
<dbReference type="Gene3D" id="1.10.10.10">
    <property type="entry name" value="Winged helix-like DNA-binding domain superfamily/Winged helix DNA-binding domain"/>
    <property type="match status" value="1"/>
</dbReference>
<keyword evidence="1 3" id="KW-0238">DNA-binding</keyword>
<name>A0A1H9WXD9_9BACI</name>
<evidence type="ECO:0000313" key="4">
    <source>
        <dbReference type="Proteomes" id="UP000199318"/>
    </source>
</evidence>
<organism evidence="3 4">
    <name type="scientific">Salisediminibacterium halotolerans</name>
    <dbReference type="NCBI Taxonomy" id="517425"/>
    <lineage>
        <taxon>Bacteria</taxon>
        <taxon>Bacillati</taxon>
        <taxon>Bacillota</taxon>
        <taxon>Bacilli</taxon>
        <taxon>Bacillales</taxon>
        <taxon>Bacillaceae</taxon>
        <taxon>Salisediminibacterium</taxon>
    </lineage>
</organism>
<dbReference type="SMART" id="SM00347">
    <property type="entry name" value="HTH_MARR"/>
    <property type="match status" value="1"/>
</dbReference>
<evidence type="ECO:0000313" key="3">
    <source>
        <dbReference type="EMBL" id="SES38598.1"/>
    </source>
</evidence>
<dbReference type="Pfam" id="PF01047">
    <property type="entry name" value="MarR"/>
    <property type="match status" value="1"/>
</dbReference>
<keyword evidence="4" id="KW-1185">Reference proteome</keyword>
<feature type="domain" description="HTH marR-type" evidence="2">
    <location>
        <begin position="8"/>
        <end position="143"/>
    </location>
</feature>
<comment type="caution">
    <text evidence="3">The sequence shown here is derived from an EMBL/GenBank/DDBJ whole genome shotgun (WGS) entry which is preliminary data.</text>
</comment>
<dbReference type="Proteomes" id="UP000199318">
    <property type="component" value="Unassembled WGS sequence"/>
</dbReference>
<evidence type="ECO:0000256" key="1">
    <source>
        <dbReference type="ARBA" id="ARBA00023125"/>
    </source>
</evidence>